<reference evidence="8 9" key="1">
    <citation type="journal article" date="2019" name="Int. J. Syst. Evol. Microbiol.">
        <title>The Global Catalogue of Microorganisms (GCM) 10K type strain sequencing project: providing services to taxonomists for standard genome sequencing and annotation.</title>
        <authorList>
            <consortium name="The Broad Institute Genomics Platform"/>
            <consortium name="The Broad Institute Genome Sequencing Center for Infectious Disease"/>
            <person name="Wu L."/>
            <person name="Ma J."/>
        </authorList>
    </citation>
    <scope>NUCLEOTIDE SEQUENCE [LARGE SCALE GENOMIC DNA]</scope>
    <source>
        <strain evidence="8 9">JCM 16259</strain>
    </source>
</reference>
<keyword evidence="9" id="KW-1185">Reference proteome</keyword>
<feature type="domain" description="HTH merR-type" evidence="7">
    <location>
        <begin position="3"/>
        <end position="72"/>
    </location>
</feature>
<sequence>MTTWTVGQVAELVGVTVRTLHHYDEIGLLVPSERSRAGYRLYTEGDLQRLQQVVVYRRLELPLEEIATLLDGGEDAADHLRRQRATVMSRLDELRELVTAIDRALEREMNDQPATPEDLKELFGDGFSDEYQQEAEQRWGETDAWKQSAGRTKGYTKADWAEVKAEADAVNAAFVAAQSAGEPPTGQAAMDAAEQHRLHIQERFYDLTHDFHRGLADMYVADPRFTKTYEDIAPGLAAYVHDAIHANADRHGSNGRPDRPGDGAGERETKGT</sequence>
<feature type="coiled-coil region" evidence="5">
    <location>
        <begin position="77"/>
        <end position="111"/>
    </location>
</feature>
<proteinExistence type="predicted"/>
<protein>
    <submittedName>
        <fullName evidence="8">MerR family transcriptional regulator</fullName>
    </submittedName>
</protein>
<dbReference type="InterPro" id="IPR009061">
    <property type="entry name" value="DNA-bd_dom_put_sf"/>
</dbReference>
<evidence type="ECO:0000256" key="5">
    <source>
        <dbReference type="SAM" id="Coils"/>
    </source>
</evidence>
<dbReference type="Gene3D" id="1.10.1660.10">
    <property type="match status" value="1"/>
</dbReference>
<dbReference type="InterPro" id="IPR012925">
    <property type="entry name" value="TipAS_dom"/>
</dbReference>
<evidence type="ECO:0000313" key="9">
    <source>
        <dbReference type="Proteomes" id="UP001500730"/>
    </source>
</evidence>
<evidence type="ECO:0000256" key="4">
    <source>
        <dbReference type="ARBA" id="ARBA00023163"/>
    </source>
</evidence>
<name>A0ABN3LXP6_9MICO</name>
<dbReference type="Proteomes" id="UP001500730">
    <property type="component" value="Unassembled WGS sequence"/>
</dbReference>
<keyword evidence="4" id="KW-0804">Transcription</keyword>
<dbReference type="PROSITE" id="PS00552">
    <property type="entry name" value="HTH_MERR_1"/>
    <property type="match status" value="1"/>
</dbReference>
<dbReference type="InterPro" id="IPR000551">
    <property type="entry name" value="MerR-type_HTH_dom"/>
</dbReference>
<comment type="caution">
    <text evidence="8">The sequence shown here is derived from an EMBL/GenBank/DDBJ whole genome shotgun (WGS) entry which is preliminary data.</text>
</comment>
<dbReference type="Pfam" id="PF07739">
    <property type="entry name" value="TipAS"/>
    <property type="match status" value="1"/>
</dbReference>
<evidence type="ECO:0000256" key="3">
    <source>
        <dbReference type="ARBA" id="ARBA00023159"/>
    </source>
</evidence>
<dbReference type="InterPro" id="IPR015358">
    <property type="entry name" value="Tscrpt_reg_MerR_DNA-bd"/>
</dbReference>
<gene>
    <name evidence="8" type="ORF">GCM10009858_31410</name>
</gene>
<dbReference type="EMBL" id="BAAARE010000013">
    <property type="protein sequence ID" value="GAA2491062.1"/>
    <property type="molecule type" value="Genomic_DNA"/>
</dbReference>
<accession>A0ABN3LXP6</accession>
<dbReference type="SMART" id="SM00422">
    <property type="entry name" value="HTH_MERR"/>
    <property type="match status" value="1"/>
</dbReference>
<dbReference type="PANTHER" id="PTHR30204:SF90">
    <property type="entry name" value="HTH-TYPE TRANSCRIPTIONAL ACTIVATOR MTA"/>
    <property type="match status" value="1"/>
</dbReference>
<dbReference type="Gene3D" id="1.10.490.50">
    <property type="entry name" value="Antibiotic binding domain of TipA-like multidrug resistance regulators"/>
    <property type="match status" value="1"/>
</dbReference>
<evidence type="ECO:0000313" key="8">
    <source>
        <dbReference type="EMBL" id="GAA2491062.1"/>
    </source>
</evidence>
<dbReference type="CDD" id="cd01106">
    <property type="entry name" value="HTH_TipAL-Mta"/>
    <property type="match status" value="1"/>
</dbReference>
<dbReference type="Pfam" id="PF09278">
    <property type="entry name" value="MerR-DNA-bind"/>
    <property type="match status" value="1"/>
</dbReference>
<dbReference type="Pfam" id="PF00376">
    <property type="entry name" value="MerR"/>
    <property type="match status" value="1"/>
</dbReference>
<dbReference type="InterPro" id="IPR036244">
    <property type="entry name" value="TipA-like_antibiotic-bd"/>
</dbReference>
<dbReference type="PRINTS" id="PR00040">
    <property type="entry name" value="HTHMERR"/>
</dbReference>
<organism evidence="8 9">
    <name type="scientific">Terrabacter carboxydivorans</name>
    <dbReference type="NCBI Taxonomy" id="619730"/>
    <lineage>
        <taxon>Bacteria</taxon>
        <taxon>Bacillati</taxon>
        <taxon>Actinomycetota</taxon>
        <taxon>Actinomycetes</taxon>
        <taxon>Micrococcales</taxon>
        <taxon>Intrasporangiaceae</taxon>
        <taxon>Terrabacter</taxon>
    </lineage>
</organism>
<evidence type="ECO:0000259" key="7">
    <source>
        <dbReference type="PROSITE" id="PS50937"/>
    </source>
</evidence>
<keyword evidence="1" id="KW-0805">Transcription regulation</keyword>
<dbReference type="PROSITE" id="PS50937">
    <property type="entry name" value="HTH_MERR_2"/>
    <property type="match status" value="1"/>
</dbReference>
<feature type="region of interest" description="Disordered" evidence="6">
    <location>
        <begin position="248"/>
        <end position="272"/>
    </location>
</feature>
<evidence type="ECO:0000256" key="1">
    <source>
        <dbReference type="ARBA" id="ARBA00023015"/>
    </source>
</evidence>
<evidence type="ECO:0000256" key="6">
    <source>
        <dbReference type="SAM" id="MobiDB-lite"/>
    </source>
</evidence>
<dbReference type="SUPFAM" id="SSF89082">
    <property type="entry name" value="Antibiotic binding domain of TipA-like multidrug resistance regulators"/>
    <property type="match status" value="1"/>
</dbReference>
<dbReference type="SUPFAM" id="SSF46955">
    <property type="entry name" value="Putative DNA-binding domain"/>
    <property type="match status" value="1"/>
</dbReference>
<dbReference type="PANTHER" id="PTHR30204">
    <property type="entry name" value="REDOX-CYCLING DRUG-SENSING TRANSCRIPTIONAL ACTIVATOR SOXR"/>
    <property type="match status" value="1"/>
</dbReference>
<keyword evidence="5" id="KW-0175">Coiled coil</keyword>
<evidence type="ECO:0000256" key="2">
    <source>
        <dbReference type="ARBA" id="ARBA00023125"/>
    </source>
</evidence>
<keyword evidence="3" id="KW-0010">Activator</keyword>
<keyword evidence="2" id="KW-0238">DNA-binding</keyword>
<dbReference type="InterPro" id="IPR047057">
    <property type="entry name" value="MerR_fam"/>
</dbReference>